<evidence type="ECO:0000313" key="10">
    <source>
        <dbReference type="EMBL" id="PIS04688.1"/>
    </source>
</evidence>
<keyword evidence="3 7" id="KW-0812">Transmembrane</keyword>
<gene>
    <name evidence="10" type="ORF">COT81_05200</name>
</gene>
<keyword evidence="5 7" id="KW-0472">Membrane</keyword>
<proteinExistence type="inferred from homology"/>
<accession>A0A2H0W015</accession>
<reference evidence="11" key="1">
    <citation type="submission" date="2017-09" db="EMBL/GenBank/DDBJ databases">
        <title>Depth-based differentiation of microbial function through sediment-hosted aquifers and enrichment of novel symbionts in the deep terrestrial subsurface.</title>
        <authorList>
            <person name="Probst A.J."/>
            <person name="Ladd B."/>
            <person name="Jarett J.K."/>
            <person name="Geller-Mcgrath D.E."/>
            <person name="Sieber C.M.K."/>
            <person name="Emerson J.B."/>
            <person name="Anantharaman K."/>
            <person name="Thomas B.C."/>
            <person name="Malmstrom R."/>
            <person name="Stieglmeier M."/>
            <person name="Klingl A."/>
            <person name="Woyke T."/>
            <person name="Ryan C.M."/>
            <person name="Banfield J.F."/>
        </authorList>
    </citation>
    <scope>NUCLEOTIDE SEQUENCE [LARGE SCALE GENOMIC DNA]</scope>
</reference>
<comment type="caution">
    <text evidence="10">The sequence shown here is derived from an EMBL/GenBank/DDBJ whole genome shotgun (WGS) entry which is preliminary data.</text>
</comment>
<feature type="transmembrane region" description="Helical" evidence="7">
    <location>
        <begin position="363"/>
        <end position="383"/>
    </location>
</feature>
<dbReference type="PANTHER" id="PTHR30572">
    <property type="entry name" value="MEMBRANE COMPONENT OF TRANSPORTER-RELATED"/>
    <property type="match status" value="1"/>
</dbReference>
<feature type="transmembrane region" description="Helical" evidence="7">
    <location>
        <begin position="268"/>
        <end position="294"/>
    </location>
</feature>
<evidence type="ECO:0000256" key="4">
    <source>
        <dbReference type="ARBA" id="ARBA00022989"/>
    </source>
</evidence>
<dbReference type="InterPro" id="IPR003838">
    <property type="entry name" value="ABC3_permease_C"/>
</dbReference>
<dbReference type="InterPro" id="IPR050250">
    <property type="entry name" value="Macrolide_Exporter_MacB"/>
</dbReference>
<evidence type="ECO:0000256" key="7">
    <source>
        <dbReference type="SAM" id="Phobius"/>
    </source>
</evidence>
<dbReference type="PANTHER" id="PTHR30572:SF4">
    <property type="entry name" value="ABC TRANSPORTER PERMEASE YTRF"/>
    <property type="match status" value="1"/>
</dbReference>
<sequence length="400" mass="43774">MIKTFLILSFKGIRYRKLRSWLTIVGIVIGIMLVVFILSLGSGIKFALNKQLQQFGSDLIIITPGKLTNPITTILGEKFKIEDIEDLELIEGVDYAVGFDSISLNVEFEGEQKTALFHAAPWKGLSDFYESSQGLRLEYGRWPTRDDANELVLGYLSFRELFKNQLDIGDEVTVKSKKMTVIGAVSEIGNQTDDNVFYISAEKFQEITGQRYGARSAFVKTKTNYDINLIAKKIESQLNLQQEVKDFTVLTPEKTDQIVGDVLNIIELSLVIIALISLLVGAVGIMNTMYTSVLERTKEIGIMKALGARSDDVMSLFLIESGLIGLVGGVIGVALGLGLAMLSGLGAAQAGIEGFFTFAGIDYLGMAVVLIVTFIVGLLSGVLPARQAAKMEPAEALRYE</sequence>
<feature type="transmembrane region" description="Helical" evidence="7">
    <location>
        <begin position="21"/>
        <end position="44"/>
    </location>
</feature>
<name>A0A2H0W015_9BACT</name>
<dbReference type="Pfam" id="PF12704">
    <property type="entry name" value="MacB_PCD"/>
    <property type="match status" value="1"/>
</dbReference>
<feature type="transmembrane region" description="Helical" evidence="7">
    <location>
        <begin position="315"/>
        <end position="343"/>
    </location>
</feature>
<evidence type="ECO:0000256" key="2">
    <source>
        <dbReference type="ARBA" id="ARBA00022475"/>
    </source>
</evidence>
<dbReference type="Pfam" id="PF02687">
    <property type="entry name" value="FtsX"/>
    <property type="match status" value="1"/>
</dbReference>
<dbReference type="AlphaFoldDB" id="A0A2H0W015"/>
<dbReference type="GO" id="GO:0005886">
    <property type="term" value="C:plasma membrane"/>
    <property type="evidence" value="ECO:0007669"/>
    <property type="project" value="UniProtKB-SubCell"/>
</dbReference>
<evidence type="ECO:0000256" key="1">
    <source>
        <dbReference type="ARBA" id="ARBA00004651"/>
    </source>
</evidence>
<feature type="domain" description="MacB-like periplasmic core" evidence="9">
    <location>
        <begin position="20"/>
        <end position="236"/>
    </location>
</feature>
<evidence type="ECO:0000256" key="5">
    <source>
        <dbReference type="ARBA" id="ARBA00023136"/>
    </source>
</evidence>
<comment type="similarity">
    <text evidence="6">Belongs to the ABC-4 integral membrane protein family.</text>
</comment>
<protein>
    <recommendedName>
        <fullName evidence="12">ABC transporter permease</fullName>
    </recommendedName>
</protein>
<evidence type="ECO:0000256" key="6">
    <source>
        <dbReference type="ARBA" id="ARBA00038076"/>
    </source>
</evidence>
<evidence type="ECO:0000313" key="11">
    <source>
        <dbReference type="Proteomes" id="UP000230935"/>
    </source>
</evidence>
<feature type="domain" description="ABC3 transporter permease C-terminal" evidence="8">
    <location>
        <begin position="272"/>
        <end position="393"/>
    </location>
</feature>
<keyword evidence="2" id="KW-1003">Cell membrane</keyword>
<keyword evidence="4 7" id="KW-1133">Transmembrane helix</keyword>
<evidence type="ECO:0000259" key="9">
    <source>
        <dbReference type="Pfam" id="PF12704"/>
    </source>
</evidence>
<evidence type="ECO:0000256" key="3">
    <source>
        <dbReference type="ARBA" id="ARBA00022692"/>
    </source>
</evidence>
<evidence type="ECO:0008006" key="12">
    <source>
        <dbReference type="Google" id="ProtNLM"/>
    </source>
</evidence>
<dbReference type="InterPro" id="IPR025857">
    <property type="entry name" value="MacB_PCD"/>
</dbReference>
<organism evidence="10 11">
    <name type="scientific">Candidatus Buchananbacteria bacterium CG10_big_fil_rev_8_21_14_0_10_42_9</name>
    <dbReference type="NCBI Taxonomy" id="1974526"/>
    <lineage>
        <taxon>Bacteria</taxon>
        <taxon>Candidatus Buchananiibacteriota</taxon>
    </lineage>
</organism>
<comment type="subcellular location">
    <subcellularLocation>
        <location evidence="1">Cell membrane</location>
        <topology evidence="1">Multi-pass membrane protein</topology>
    </subcellularLocation>
</comment>
<dbReference type="GO" id="GO:0022857">
    <property type="term" value="F:transmembrane transporter activity"/>
    <property type="evidence" value="ECO:0007669"/>
    <property type="project" value="TreeGrafter"/>
</dbReference>
<dbReference type="Proteomes" id="UP000230935">
    <property type="component" value="Unassembled WGS sequence"/>
</dbReference>
<evidence type="ECO:0000259" key="8">
    <source>
        <dbReference type="Pfam" id="PF02687"/>
    </source>
</evidence>
<dbReference type="EMBL" id="PEZZ01000042">
    <property type="protein sequence ID" value="PIS04688.1"/>
    <property type="molecule type" value="Genomic_DNA"/>
</dbReference>